<proteinExistence type="predicted"/>
<dbReference type="Pfam" id="PF04230">
    <property type="entry name" value="PS_pyruv_trans"/>
    <property type="match status" value="1"/>
</dbReference>
<organism evidence="2 3">
    <name type="scientific">Aquabacterium olei</name>
    <dbReference type="NCBI Taxonomy" id="1296669"/>
    <lineage>
        <taxon>Bacteria</taxon>
        <taxon>Pseudomonadati</taxon>
        <taxon>Pseudomonadota</taxon>
        <taxon>Betaproteobacteria</taxon>
        <taxon>Burkholderiales</taxon>
        <taxon>Aquabacterium</taxon>
    </lineage>
</organism>
<gene>
    <name evidence="2" type="ORF">DEH84_14370</name>
</gene>
<name>A0A2U8FW86_9BURK</name>
<dbReference type="EMBL" id="CP029210">
    <property type="protein sequence ID" value="AWI54476.1"/>
    <property type="molecule type" value="Genomic_DNA"/>
</dbReference>
<evidence type="ECO:0000313" key="2">
    <source>
        <dbReference type="EMBL" id="AWI54476.1"/>
    </source>
</evidence>
<dbReference type="AlphaFoldDB" id="A0A2U8FW86"/>
<dbReference type="InterPro" id="IPR007345">
    <property type="entry name" value="Polysacch_pyruvyl_Trfase"/>
</dbReference>
<accession>A0A2U8FW86</accession>
<feature type="domain" description="Polysaccharide pyruvyl transferase" evidence="1">
    <location>
        <begin position="40"/>
        <end position="297"/>
    </location>
</feature>
<evidence type="ECO:0000259" key="1">
    <source>
        <dbReference type="Pfam" id="PF04230"/>
    </source>
</evidence>
<dbReference type="OrthoDB" id="5242601at2"/>
<sequence>MTNENTPFIQSQIALLRKTFRTLLAPGEDYALVDFPDHGNVGDSAIWLGEIEVLLDLQGKPPRYVCECESYDPAALRAAHPEGPILIHGGGNLGDLWMRHQSLRERVIQDFPGRRIIQMPQSIFFQSPDRARHFWDLAQRHGDVHVLTRDQRSHSEARAALGDQCGLCPDAAFGLGELSAHHPPKAGVFCLIRQDAEQSGFDFAPVLARPGVMAADWLDEPAAMSRMVKMHSALKALTAGRSGAQRVRLAKYQRLAQARLDRGVRLLEQGEHVLTDRLHAHILSVLLGKPHAVLDNNYGKIHGYMAAWTREAPTARPVHSVDEALAVFKAWGV</sequence>
<reference evidence="2 3" key="1">
    <citation type="submission" date="2018-05" db="EMBL/GenBank/DDBJ databases">
        <title>complete genome sequence of Aquabacterium olei NBRC 110486.</title>
        <authorList>
            <person name="Tang B."/>
            <person name="Chang J."/>
            <person name="Zhang L."/>
            <person name="Yang H."/>
        </authorList>
    </citation>
    <scope>NUCLEOTIDE SEQUENCE [LARGE SCALE GENOMIC DNA]</scope>
    <source>
        <strain evidence="2 3">NBRC 110486</strain>
    </source>
</reference>
<dbReference type="RefSeq" id="WP_109037470.1">
    <property type="nucleotide sequence ID" value="NZ_CP029210.1"/>
</dbReference>
<keyword evidence="3" id="KW-1185">Reference proteome</keyword>
<evidence type="ECO:0000313" key="3">
    <source>
        <dbReference type="Proteomes" id="UP000244892"/>
    </source>
</evidence>
<dbReference type="KEGG" id="aon:DEH84_14370"/>
<dbReference type="Proteomes" id="UP000244892">
    <property type="component" value="Chromosome"/>
</dbReference>
<protein>
    <submittedName>
        <fullName evidence="2">Exopolysaccharide biosynthesis protein</fullName>
    </submittedName>
</protein>